<sequence length="254" mass="29045">MSSRSEDVHHMVDESSAHVHPKRRSMSRRLRQRERSKAKRLQFDGIQPTSSGSYEKHPSVYRYLVYIKFMRFTNASKSILELNKFQLSSAYPELSRTRLAHFGFDHFDSIPFAEFPPHPSGKWLVQASLRLPYLPPVQRRSTSGLIEQGGGVKVEHQSFGAKVIDTRYAQRHKNIIEVEGENMSEPRFRRNVSKACFFSNPRLPCTIVTPSPQGQPIHLCSLSSKPTGAHDCISSLCIMIHFGHSEYCEIPFQS</sequence>
<comment type="caution">
    <text evidence="2">The sequence shown here is derived from an EMBL/GenBank/DDBJ whole genome shotgun (WGS) entry which is preliminary data.</text>
</comment>
<proteinExistence type="predicted"/>
<feature type="region of interest" description="Disordered" evidence="1">
    <location>
        <begin position="1"/>
        <end position="50"/>
    </location>
</feature>
<evidence type="ECO:0000313" key="2">
    <source>
        <dbReference type="EMBL" id="VEL34167.1"/>
    </source>
</evidence>
<feature type="compositionally biased region" description="Basic and acidic residues" evidence="1">
    <location>
        <begin position="1"/>
        <end position="17"/>
    </location>
</feature>
<dbReference type="AlphaFoldDB" id="A0A448XDK7"/>
<protein>
    <submittedName>
        <fullName evidence="2">Uncharacterized protein</fullName>
    </submittedName>
</protein>
<organism evidence="2 3">
    <name type="scientific">Protopolystoma xenopodis</name>
    <dbReference type="NCBI Taxonomy" id="117903"/>
    <lineage>
        <taxon>Eukaryota</taxon>
        <taxon>Metazoa</taxon>
        <taxon>Spiralia</taxon>
        <taxon>Lophotrochozoa</taxon>
        <taxon>Platyhelminthes</taxon>
        <taxon>Monogenea</taxon>
        <taxon>Polyopisthocotylea</taxon>
        <taxon>Polystomatidea</taxon>
        <taxon>Polystomatidae</taxon>
        <taxon>Protopolystoma</taxon>
    </lineage>
</organism>
<keyword evidence="3" id="KW-1185">Reference proteome</keyword>
<gene>
    <name evidence="2" type="ORF">PXEA_LOCUS27607</name>
</gene>
<evidence type="ECO:0000313" key="3">
    <source>
        <dbReference type="Proteomes" id="UP000784294"/>
    </source>
</evidence>
<dbReference type="Proteomes" id="UP000784294">
    <property type="component" value="Unassembled WGS sequence"/>
</dbReference>
<evidence type="ECO:0000256" key="1">
    <source>
        <dbReference type="SAM" id="MobiDB-lite"/>
    </source>
</evidence>
<feature type="compositionally biased region" description="Basic residues" evidence="1">
    <location>
        <begin position="19"/>
        <end position="40"/>
    </location>
</feature>
<accession>A0A448XDK7</accession>
<name>A0A448XDK7_9PLAT</name>
<dbReference type="EMBL" id="CAAALY010247133">
    <property type="protein sequence ID" value="VEL34167.1"/>
    <property type="molecule type" value="Genomic_DNA"/>
</dbReference>
<reference evidence="2" key="1">
    <citation type="submission" date="2018-11" db="EMBL/GenBank/DDBJ databases">
        <authorList>
            <consortium name="Pathogen Informatics"/>
        </authorList>
    </citation>
    <scope>NUCLEOTIDE SEQUENCE</scope>
</reference>